<evidence type="ECO:0000259" key="1">
    <source>
        <dbReference type="Pfam" id="PF05050"/>
    </source>
</evidence>
<proteinExistence type="predicted"/>
<dbReference type="InterPro" id="IPR029063">
    <property type="entry name" value="SAM-dependent_MTases_sf"/>
</dbReference>
<keyword evidence="2" id="KW-0489">Methyltransferase</keyword>
<dbReference type="Gene3D" id="3.40.50.150">
    <property type="entry name" value="Vaccinia Virus protein VP39"/>
    <property type="match status" value="1"/>
</dbReference>
<reference evidence="2" key="1">
    <citation type="journal article" date="2014" name="Int. J. Syst. Evol. Microbiol.">
        <title>Complete genome sequence of Corynebacterium casei LMG S-19264T (=DSM 44701T), isolated from a smear-ripened cheese.</title>
        <authorList>
            <consortium name="US DOE Joint Genome Institute (JGI-PGF)"/>
            <person name="Walter F."/>
            <person name="Albersmeier A."/>
            <person name="Kalinowski J."/>
            <person name="Ruckert C."/>
        </authorList>
    </citation>
    <scope>NUCLEOTIDE SEQUENCE</scope>
    <source>
        <strain evidence="2">KCTC 42651</strain>
    </source>
</reference>
<dbReference type="GO" id="GO:0032259">
    <property type="term" value="P:methylation"/>
    <property type="evidence" value="ECO:0007669"/>
    <property type="project" value="UniProtKB-KW"/>
</dbReference>
<reference evidence="2" key="2">
    <citation type="submission" date="2020-09" db="EMBL/GenBank/DDBJ databases">
        <authorList>
            <person name="Sun Q."/>
            <person name="Kim S."/>
        </authorList>
    </citation>
    <scope>NUCLEOTIDE SEQUENCE</scope>
    <source>
        <strain evidence="2">KCTC 42651</strain>
    </source>
</reference>
<dbReference type="RefSeq" id="WP_189988752.1">
    <property type="nucleotide sequence ID" value="NZ_BMZS01000004.1"/>
</dbReference>
<dbReference type="InterPro" id="IPR052514">
    <property type="entry name" value="SAM-dependent_MTase"/>
</dbReference>
<dbReference type="EMBL" id="BMZS01000004">
    <property type="protein sequence ID" value="GHD48200.1"/>
    <property type="molecule type" value="Genomic_DNA"/>
</dbReference>
<dbReference type="SUPFAM" id="SSF53335">
    <property type="entry name" value="S-adenosyl-L-methionine-dependent methyltransferases"/>
    <property type="match status" value="1"/>
</dbReference>
<evidence type="ECO:0000313" key="2">
    <source>
        <dbReference type="EMBL" id="GHD48200.1"/>
    </source>
</evidence>
<accession>A0A918XQV5</accession>
<dbReference type="Pfam" id="PF05050">
    <property type="entry name" value="Methyltransf_21"/>
    <property type="match status" value="1"/>
</dbReference>
<keyword evidence="3" id="KW-1185">Reference proteome</keyword>
<dbReference type="GO" id="GO:0008168">
    <property type="term" value="F:methyltransferase activity"/>
    <property type="evidence" value="ECO:0007669"/>
    <property type="project" value="UniProtKB-KW"/>
</dbReference>
<keyword evidence="2" id="KW-0808">Transferase</keyword>
<feature type="domain" description="Methyltransferase FkbM" evidence="1">
    <location>
        <begin position="53"/>
        <end position="214"/>
    </location>
</feature>
<dbReference type="PANTHER" id="PTHR34203">
    <property type="entry name" value="METHYLTRANSFERASE, FKBM FAMILY PROTEIN"/>
    <property type="match status" value="1"/>
</dbReference>
<protein>
    <submittedName>
        <fullName evidence="2">Methyltransferase FkbM</fullName>
    </submittedName>
</protein>
<evidence type="ECO:0000313" key="3">
    <source>
        <dbReference type="Proteomes" id="UP000630353"/>
    </source>
</evidence>
<gene>
    <name evidence="2" type="ORF">GCM10017083_19000</name>
</gene>
<dbReference type="Proteomes" id="UP000630353">
    <property type="component" value="Unassembled WGS sequence"/>
</dbReference>
<sequence>MIDTVTLDWRFGRLELPAADHYIRQAVAVTGEYSGAEIDLYQALLRPGDVALDIGANVGIFSIAMGLAVGPTGRVLAFEPQPSIFPLLQRNLAGHGLSQAEAERAILSDAEGEGEFVDLHSPPIGRAVNYGSLSIASRTFASYGGMASTPIRTVDGLALTRCDFIKVDVEGAEGLVLRGAAGTIGRCRPILSVECDRPQLVAPAIGALTAAGYRLWRFRGANMRTPNPKGAPIDDYGRISTLMLLSVPEHRLQTLDRANLASLQPVENRADFERLSAGIVKDRPDRPV</sequence>
<dbReference type="InterPro" id="IPR006342">
    <property type="entry name" value="FkbM_mtfrase"/>
</dbReference>
<comment type="caution">
    <text evidence="2">The sequence shown here is derived from an EMBL/GenBank/DDBJ whole genome shotgun (WGS) entry which is preliminary data.</text>
</comment>
<dbReference type="NCBIfam" id="TIGR01444">
    <property type="entry name" value="fkbM_fam"/>
    <property type="match status" value="1"/>
</dbReference>
<dbReference type="AlphaFoldDB" id="A0A918XQV5"/>
<name>A0A918XQV5_9PROT</name>
<organism evidence="2 3">
    <name type="scientific">Thalassobaculum fulvum</name>
    <dbReference type="NCBI Taxonomy" id="1633335"/>
    <lineage>
        <taxon>Bacteria</taxon>
        <taxon>Pseudomonadati</taxon>
        <taxon>Pseudomonadota</taxon>
        <taxon>Alphaproteobacteria</taxon>
        <taxon>Rhodospirillales</taxon>
        <taxon>Thalassobaculaceae</taxon>
        <taxon>Thalassobaculum</taxon>
    </lineage>
</organism>
<dbReference type="PANTHER" id="PTHR34203:SF13">
    <property type="entry name" value="EXPRESSED PROTEIN"/>
    <property type="match status" value="1"/>
</dbReference>